<dbReference type="EMBL" id="VANP01000004">
    <property type="protein sequence ID" value="TLP60555.1"/>
    <property type="molecule type" value="Genomic_DNA"/>
</dbReference>
<dbReference type="InterPro" id="IPR051677">
    <property type="entry name" value="AfsR-DnrI-RedD_regulator"/>
</dbReference>
<keyword evidence="3 5" id="KW-0238">DNA-binding</keyword>
<keyword evidence="4" id="KW-0804">Transcription</keyword>
<dbReference type="InterPro" id="IPR005158">
    <property type="entry name" value="BTAD"/>
</dbReference>
<organism evidence="8 9">
    <name type="scientific">Microbispora triticiradicis</name>
    <dbReference type="NCBI Taxonomy" id="2200763"/>
    <lineage>
        <taxon>Bacteria</taxon>
        <taxon>Bacillati</taxon>
        <taxon>Actinomycetota</taxon>
        <taxon>Actinomycetes</taxon>
        <taxon>Streptosporangiales</taxon>
        <taxon>Streptosporangiaceae</taxon>
        <taxon>Microbispora</taxon>
    </lineage>
</organism>
<dbReference type="GO" id="GO:0000160">
    <property type="term" value="P:phosphorelay signal transduction system"/>
    <property type="evidence" value="ECO:0007669"/>
    <property type="project" value="InterPro"/>
</dbReference>
<keyword evidence="2" id="KW-0805">Transcription regulation</keyword>
<dbReference type="InterPro" id="IPR027417">
    <property type="entry name" value="P-loop_NTPase"/>
</dbReference>
<dbReference type="CDD" id="cd15831">
    <property type="entry name" value="BTAD"/>
    <property type="match status" value="1"/>
</dbReference>
<dbReference type="OrthoDB" id="134712at2"/>
<dbReference type="PANTHER" id="PTHR35807:SF1">
    <property type="entry name" value="TRANSCRIPTIONAL REGULATOR REDD"/>
    <property type="match status" value="1"/>
</dbReference>
<dbReference type="InterPro" id="IPR036388">
    <property type="entry name" value="WH-like_DNA-bd_sf"/>
</dbReference>
<dbReference type="Pfam" id="PF13191">
    <property type="entry name" value="AAA_16"/>
    <property type="match status" value="1"/>
</dbReference>
<evidence type="ECO:0000256" key="4">
    <source>
        <dbReference type="ARBA" id="ARBA00023163"/>
    </source>
</evidence>
<comment type="similarity">
    <text evidence="1">Belongs to the AfsR/DnrI/RedD regulatory family.</text>
</comment>
<evidence type="ECO:0000256" key="3">
    <source>
        <dbReference type="ARBA" id="ARBA00023125"/>
    </source>
</evidence>
<feature type="compositionally biased region" description="Pro residues" evidence="6">
    <location>
        <begin position="259"/>
        <end position="271"/>
    </location>
</feature>
<dbReference type="InterPro" id="IPR016032">
    <property type="entry name" value="Sig_transdc_resp-reg_C-effctor"/>
</dbReference>
<dbReference type="SMART" id="SM00862">
    <property type="entry name" value="Trans_reg_C"/>
    <property type="match status" value="1"/>
</dbReference>
<evidence type="ECO:0000259" key="7">
    <source>
        <dbReference type="PROSITE" id="PS51755"/>
    </source>
</evidence>
<dbReference type="SMART" id="SM01043">
    <property type="entry name" value="BTAD"/>
    <property type="match status" value="1"/>
</dbReference>
<name>A0A5R8Z5G0_9ACTN</name>
<gene>
    <name evidence="8" type="ORF">FED44_11575</name>
</gene>
<dbReference type="Gene3D" id="1.25.40.10">
    <property type="entry name" value="Tetratricopeptide repeat domain"/>
    <property type="match status" value="2"/>
</dbReference>
<dbReference type="AlphaFoldDB" id="A0A5R8Z5G0"/>
<dbReference type="PROSITE" id="PS51755">
    <property type="entry name" value="OMPR_PHOB"/>
    <property type="match status" value="1"/>
</dbReference>
<dbReference type="GO" id="GO:0003677">
    <property type="term" value="F:DNA binding"/>
    <property type="evidence" value="ECO:0007669"/>
    <property type="project" value="UniProtKB-UniRule"/>
</dbReference>
<evidence type="ECO:0000313" key="8">
    <source>
        <dbReference type="EMBL" id="TLP60555.1"/>
    </source>
</evidence>
<evidence type="ECO:0000313" key="9">
    <source>
        <dbReference type="Proteomes" id="UP000309033"/>
    </source>
</evidence>
<comment type="caution">
    <text evidence="8">The sequence shown here is derived from an EMBL/GenBank/DDBJ whole genome shotgun (WGS) entry which is preliminary data.</text>
</comment>
<dbReference type="SUPFAM" id="SSF46894">
    <property type="entry name" value="C-terminal effector domain of the bipartite response regulators"/>
    <property type="match status" value="1"/>
</dbReference>
<dbReference type="Pfam" id="PF03704">
    <property type="entry name" value="BTAD"/>
    <property type="match status" value="1"/>
</dbReference>
<dbReference type="InterPro" id="IPR001867">
    <property type="entry name" value="OmpR/PhoB-type_DNA-bd"/>
</dbReference>
<dbReference type="GO" id="GO:0006355">
    <property type="term" value="P:regulation of DNA-templated transcription"/>
    <property type="evidence" value="ECO:0007669"/>
    <property type="project" value="InterPro"/>
</dbReference>
<proteinExistence type="inferred from homology"/>
<sequence>MRLNVLGPVELVVAGQAVSAGPPKQRALLALLVMNSDRVLPADLLADRLWSGNPPPSAQGSLQVYVSNLRRRLEPDRRPGAAPAVLVSAADGYGLMTGGLGLDTRDFETLVSAASGHLAEGRHEEAAAALAEALDLWRGDPYADVRSEEWAQPEIGRLEQVRLDAVEGLATALLELGRHTDVVARLDSFVREHPLRERAWELLVLADYRAGRQAAALERLRRVREVLAGELGIDPGPRLRELEGAVLRQDPALLTPERPATPPPPRRPPARTPEETTPKRTASKQAPARRAPEPAADQTVFVGRESALEFLHAAAKASSDAGQVVLVDGEPGVGKTSLLKRFRATAAVPVGWGSSPDHETAPALWPWERVLRDLAAAFPEAALPGEVSTFLSGGLEAIPAADAQGARLRFFEAVGTFLADAGPLIVVLEDVHAADDATLRLLVHVASTARPGLLLVATFRRHEASALTGTLSALSRLGARRLGLDGLTAEEVRALVRELSGRDPGGRRAEELRGRTAGNPFFLAELARAGEELPQGVLDVVLHRVAALGAEAARVLELAAVMGDEFEAGVLARVAGGTVGDLLPPLDAALDAGLIRESSYRLGGYEFAHALVTDALLSRRSRLWRARVHEQVAGVLTHVHGDRDDHAAVIARHWLAAAELGAEPARMAMDYSARAARAALRRHAPDDAAVSWQEALAAAEPAGAGPAERFELAVGLAESRYAAGRFDEGYEAVEQALALAGADLDQAVRAADIAMGHGVWVPFRYDLDVAALREAMDRAVRELPPDTSAWATAQAVRAVVLAQTGREDEVDAVSSQAVAAAERLGDPALLRRVLHLRLLAMQGQDFIEQLAATARRLLAEPDLSSQLRVIAQLHLVTHHVEHGRVPQARALLTETGALLRDLHNPTLALQAAIAHVGLDLFQGVPDPTRHFEPVRATLSFSDLAYFEVGMLAVRAETLIQEDRLGEEAEWIEETFRRTGLAGLAYVLAYALADRGEHERARRLLRETPMPPRDYHWSMSAMCRLHAAIRLGETDIVREVYDAFRPFAGLLHVSGTCTTIDGAYDGHMGEALLALGDREGARAHLREAVRLLEQAGGGYWLARARQALDKCA</sequence>
<dbReference type="InterPro" id="IPR041664">
    <property type="entry name" value="AAA_16"/>
</dbReference>
<keyword evidence="9" id="KW-1185">Reference proteome</keyword>
<protein>
    <submittedName>
        <fullName evidence="8">SARP family transcriptional regulator</fullName>
    </submittedName>
</protein>
<feature type="region of interest" description="Disordered" evidence="6">
    <location>
        <begin position="249"/>
        <end position="296"/>
    </location>
</feature>
<dbReference type="Gene3D" id="1.10.10.10">
    <property type="entry name" value="Winged helix-like DNA-binding domain superfamily/Winged helix DNA-binding domain"/>
    <property type="match status" value="1"/>
</dbReference>
<dbReference type="Proteomes" id="UP000309033">
    <property type="component" value="Unassembled WGS sequence"/>
</dbReference>
<dbReference type="Pfam" id="PF00486">
    <property type="entry name" value="Trans_reg_C"/>
    <property type="match status" value="1"/>
</dbReference>
<dbReference type="PANTHER" id="PTHR35807">
    <property type="entry name" value="TRANSCRIPTIONAL REGULATOR REDD-RELATED"/>
    <property type="match status" value="1"/>
</dbReference>
<accession>A0A5R8Z5G0</accession>
<feature type="DNA-binding region" description="OmpR/PhoB-type" evidence="5">
    <location>
        <begin position="1"/>
        <end position="97"/>
    </location>
</feature>
<reference evidence="8" key="1">
    <citation type="submission" date="2019-05" db="EMBL/GenBank/DDBJ databases">
        <title>Isolation, diversity and antifungal activity of Actinobacteria from wheat.</title>
        <authorList>
            <person name="Yu B."/>
        </authorList>
    </citation>
    <scope>NUCLEOTIDE SEQUENCE [LARGE SCALE GENOMIC DNA]</scope>
    <source>
        <strain evidence="8">NEAU-HEGS1-5</strain>
    </source>
</reference>
<feature type="compositionally biased region" description="Low complexity" evidence="6">
    <location>
        <begin position="286"/>
        <end position="296"/>
    </location>
</feature>
<dbReference type="InterPro" id="IPR011990">
    <property type="entry name" value="TPR-like_helical_dom_sf"/>
</dbReference>
<dbReference type="Gene3D" id="3.40.50.300">
    <property type="entry name" value="P-loop containing nucleotide triphosphate hydrolases"/>
    <property type="match status" value="1"/>
</dbReference>
<evidence type="ECO:0000256" key="2">
    <source>
        <dbReference type="ARBA" id="ARBA00023015"/>
    </source>
</evidence>
<feature type="domain" description="OmpR/PhoB-type" evidence="7">
    <location>
        <begin position="1"/>
        <end position="97"/>
    </location>
</feature>
<evidence type="ECO:0000256" key="6">
    <source>
        <dbReference type="SAM" id="MobiDB-lite"/>
    </source>
</evidence>
<dbReference type="SUPFAM" id="SSF48452">
    <property type="entry name" value="TPR-like"/>
    <property type="match status" value="1"/>
</dbReference>
<evidence type="ECO:0000256" key="1">
    <source>
        <dbReference type="ARBA" id="ARBA00005820"/>
    </source>
</evidence>
<evidence type="ECO:0000256" key="5">
    <source>
        <dbReference type="PROSITE-ProRule" id="PRU01091"/>
    </source>
</evidence>
<dbReference type="SUPFAM" id="SSF52540">
    <property type="entry name" value="P-loop containing nucleoside triphosphate hydrolases"/>
    <property type="match status" value="1"/>
</dbReference>